<feature type="compositionally biased region" description="Low complexity" evidence="1">
    <location>
        <begin position="41"/>
        <end position="63"/>
    </location>
</feature>
<dbReference type="RefSeq" id="WP_077447761.1">
    <property type="nucleotide sequence ID" value="NZ_FUGD01000043.1"/>
</dbReference>
<feature type="compositionally biased region" description="Basic and acidic residues" evidence="1">
    <location>
        <begin position="124"/>
        <end position="141"/>
    </location>
</feature>
<name>A0A1R4ED44_9GAMM</name>
<sequence>MMNHKSKAPFAPQSGITAMNGRKSLLVIALGATIGLAGCQPTSEEVTTGSTTQTSQESTPSVVMSESAKAQIARFEEEYVKRKLNLQQSQLAEYEALQAADSPEDNKALFEAAEAADNSTNAVPEKKTVGQKLIDQKRNTENTESAKSTHNQNTVGSELIDATVEVEETDPETSASTAVNQQAGEATDTTQAKEGEQGVSDVEMGQLTLQELPLINLAMVPPEELTAVEIQERYNVAMQALYFDDETPLPAQAIDTLLSVAMLTPAVFNNAELAQRLVLKSPSLARLLKQYQTWEQIERQQSAELEALKQSQSAEFDALAKEFNEKIAAYDEQIKSYEERLKKFK</sequence>
<proteinExistence type="predicted"/>
<keyword evidence="3" id="KW-1185">Reference proteome</keyword>
<dbReference type="Proteomes" id="UP000188169">
    <property type="component" value="Unassembled WGS sequence"/>
</dbReference>
<organism evidence="2 3">
    <name type="scientific">Psychrobacter pasteurii</name>
    <dbReference type="NCBI Taxonomy" id="1945520"/>
    <lineage>
        <taxon>Bacteria</taxon>
        <taxon>Pseudomonadati</taxon>
        <taxon>Pseudomonadota</taxon>
        <taxon>Gammaproteobacteria</taxon>
        <taxon>Moraxellales</taxon>
        <taxon>Moraxellaceae</taxon>
        <taxon>Psychrobacter</taxon>
    </lineage>
</organism>
<reference evidence="3" key="1">
    <citation type="submission" date="2017-02" db="EMBL/GenBank/DDBJ databases">
        <authorList>
            <person name="Mornico D."/>
        </authorList>
    </citation>
    <scope>NUCLEOTIDE SEQUENCE [LARGE SCALE GENOMIC DNA]</scope>
</reference>
<accession>A0A1R4ED44</accession>
<evidence type="ECO:0000313" key="2">
    <source>
        <dbReference type="EMBL" id="SJM36349.1"/>
    </source>
</evidence>
<feature type="compositionally biased region" description="Polar residues" evidence="1">
    <location>
        <begin position="142"/>
        <end position="156"/>
    </location>
</feature>
<dbReference type="AlphaFoldDB" id="A0A1R4ED44"/>
<dbReference type="EMBL" id="FUGD01000043">
    <property type="protein sequence ID" value="SJM36349.1"/>
    <property type="molecule type" value="Genomic_DNA"/>
</dbReference>
<feature type="region of interest" description="Disordered" evidence="1">
    <location>
        <begin position="115"/>
        <end position="199"/>
    </location>
</feature>
<evidence type="ECO:0000313" key="3">
    <source>
        <dbReference type="Proteomes" id="UP000188169"/>
    </source>
</evidence>
<evidence type="ECO:0000256" key="1">
    <source>
        <dbReference type="SAM" id="MobiDB-lite"/>
    </source>
</evidence>
<feature type="compositionally biased region" description="Polar residues" evidence="1">
    <location>
        <begin position="172"/>
        <end position="190"/>
    </location>
</feature>
<protein>
    <submittedName>
        <fullName evidence="2">Uncharacterized protein</fullName>
    </submittedName>
</protein>
<dbReference type="OrthoDB" id="6660663at2"/>
<gene>
    <name evidence="2" type="ORF">A1019T_00310</name>
</gene>
<feature type="region of interest" description="Disordered" evidence="1">
    <location>
        <begin position="41"/>
        <end position="64"/>
    </location>
</feature>